<proteinExistence type="inferred from homology"/>
<reference evidence="12 13" key="1">
    <citation type="submission" date="2020-11" db="EMBL/GenBank/DDBJ databases">
        <authorList>
            <person name="Wallbank WR R."/>
            <person name="Pardo Diaz C."/>
            <person name="Kozak K."/>
            <person name="Martin S."/>
            <person name="Jiggins C."/>
            <person name="Moest M."/>
            <person name="Warren A I."/>
            <person name="Generalovic N T."/>
            <person name="Byers J.R.P. K."/>
            <person name="Montejo-Kovacevich G."/>
            <person name="Yen C E."/>
        </authorList>
    </citation>
    <scope>NUCLEOTIDE SEQUENCE [LARGE SCALE GENOMIC DNA]</scope>
</reference>
<feature type="domain" description="GOLD" evidence="11">
    <location>
        <begin position="54"/>
        <end position="136"/>
    </location>
</feature>
<evidence type="ECO:0000256" key="4">
    <source>
        <dbReference type="ARBA" id="ARBA00022692"/>
    </source>
</evidence>
<dbReference type="InterPro" id="IPR036598">
    <property type="entry name" value="GOLD_dom_sf"/>
</dbReference>
<keyword evidence="7 10" id="KW-0472">Membrane</keyword>
<sequence>MATLTWHTFLLVANFLIISVFYVKTDAQEAHRPWYENLPAVAMDYKVHVEAGKEDCYFQYVQPGATFYASYSVVRGGDGMAGFAVRNPTGQIVRPYQWLPSGDYTDQSSTGGYYSICIDNQFSRFAGKLINLYITVVKYDAWDQYAKEIEALNVNMENFTVAIGLVERNINNMLQYQSFGRTREARDYALLLDNNSYVQNFSVAQILVIFVTCSIQVYFVRKLFDIKSTGSTRNRI</sequence>
<dbReference type="InterPro" id="IPR009038">
    <property type="entry name" value="GOLD_dom"/>
</dbReference>
<evidence type="ECO:0000256" key="8">
    <source>
        <dbReference type="ARBA" id="ARBA00037847"/>
    </source>
</evidence>
<dbReference type="Proteomes" id="UP000594454">
    <property type="component" value="Chromosome 2"/>
</dbReference>
<evidence type="ECO:0000256" key="3">
    <source>
        <dbReference type="ARBA" id="ARBA00022473"/>
    </source>
</evidence>
<dbReference type="InParanoid" id="A0A7R8ULV4"/>
<dbReference type="GO" id="GO:0012505">
    <property type="term" value="C:endomembrane system"/>
    <property type="evidence" value="ECO:0007669"/>
    <property type="project" value="UniProtKB-SubCell"/>
</dbReference>
<keyword evidence="4 9" id="KW-0812">Transmembrane</keyword>
<protein>
    <recommendedName>
        <fullName evidence="11">GOLD domain-containing protein</fullName>
    </recommendedName>
</protein>
<dbReference type="FunCoup" id="A0A7R8ULV4">
    <property type="interactions" value="5"/>
</dbReference>
<dbReference type="SUPFAM" id="SSF101576">
    <property type="entry name" value="Supernatant protein factor (SPF), C-terminal domain"/>
    <property type="match status" value="1"/>
</dbReference>
<evidence type="ECO:0000256" key="5">
    <source>
        <dbReference type="ARBA" id="ARBA00022729"/>
    </source>
</evidence>
<dbReference type="OMA" id="HNRFSTM"/>
<dbReference type="GO" id="GO:0016020">
    <property type="term" value="C:membrane"/>
    <property type="evidence" value="ECO:0007669"/>
    <property type="project" value="UniProtKB-SubCell"/>
</dbReference>
<evidence type="ECO:0000256" key="6">
    <source>
        <dbReference type="ARBA" id="ARBA00022989"/>
    </source>
</evidence>
<comment type="subcellular location">
    <subcellularLocation>
        <location evidence="8">Endomembrane system</location>
        <topology evidence="8">Single-pass membrane protein</topology>
    </subcellularLocation>
    <subcellularLocation>
        <location evidence="1 9">Membrane</location>
        <topology evidence="1 9">Single-pass type I membrane protein</topology>
    </subcellularLocation>
</comment>
<keyword evidence="13" id="KW-1185">Reference proteome</keyword>
<accession>A0A7R8ULV4</accession>
<dbReference type="SMART" id="SM01190">
    <property type="entry name" value="EMP24_GP25L"/>
    <property type="match status" value="1"/>
</dbReference>
<dbReference type="OrthoDB" id="10037706at2759"/>
<dbReference type="InterPro" id="IPR015720">
    <property type="entry name" value="Emp24-like"/>
</dbReference>
<evidence type="ECO:0000313" key="12">
    <source>
        <dbReference type="EMBL" id="CAD7083252.1"/>
    </source>
</evidence>
<evidence type="ECO:0000256" key="1">
    <source>
        <dbReference type="ARBA" id="ARBA00004479"/>
    </source>
</evidence>
<dbReference type="Pfam" id="PF01105">
    <property type="entry name" value="EMP24_GP25L"/>
    <property type="match status" value="1"/>
</dbReference>
<keyword evidence="3" id="KW-0217">Developmental protein</keyword>
<organism evidence="12 13">
    <name type="scientific">Hermetia illucens</name>
    <name type="common">Black soldier fly</name>
    <dbReference type="NCBI Taxonomy" id="343691"/>
    <lineage>
        <taxon>Eukaryota</taxon>
        <taxon>Metazoa</taxon>
        <taxon>Ecdysozoa</taxon>
        <taxon>Arthropoda</taxon>
        <taxon>Hexapoda</taxon>
        <taxon>Insecta</taxon>
        <taxon>Pterygota</taxon>
        <taxon>Neoptera</taxon>
        <taxon>Endopterygota</taxon>
        <taxon>Diptera</taxon>
        <taxon>Brachycera</taxon>
        <taxon>Stratiomyomorpha</taxon>
        <taxon>Stratiomyidae</taxon>
        <taxon>Hermetiinae</taxon>
        <taxon>Hermetia</taxon>
    </lineage>
</organism>
<comment type="similarity">
    <text evidence="2 9">Belongs to the EMP24/GP25L family.</text>
</comment>
<evidence type="ECO:0000259" key="11">
    <source>
        <dbReference type="PROSITE" id="PS50866"/>
    </source>
</evidence>
<keyword evidence="6 10" id="KW-1133">Transmembrane helix</keyword>
<evidence type="ECO:0000256" key="10">
    <source>
        <dbReference type="SAM" id="Phobius"/>
    </source>
</evidence>
<dbReference type="PANTHER" id="PTHR22811">
    <property type="entry name" value="TRANSMEMBRANE EMP24 DOMAIN-CONTAINING PROTEIN"/>
    <property type="match status" value="1"/>
</dbReference>
<dbReference type="AlphaFoldDB" id="A0A7R8ULV4"/>
<keyword evidence="5" id="KW-0732">Signal</keyword>
<evidence type="ECO:0000256" key="9">
    <source>
        <dbReference type="RuleBase" id="RU003827"/>
    </source>
</evidence>
<gene>
    <name evidence="12" type="ORF">HERILL_LOCUS6225</name>
</gene>
<evidence type="ECO:0000256" key="7">
    <source>
        <dbReference type="ARBA" id="ARBA00023136"/>
    </source>
</evidence>
<name>A0A7R8ULV4_HERIL</name>
<dbReference type="PROSITE" id="PS50866">
    <property type="entry name" value="GOLD"/>
    <property type="match status" value="1"/>
</dbReference>
<evidence type="ECO:0000313" key="13">
    <source>
        <dbReference type="Proteomes" id="UP000594454"/>
    </source>
</evidence>
<feature type="transmembrane region" description="Helical" evidence="10">
    <location>
        <begin position="6"/>
        <end position="23"/>
    </location>
</feature>
<dbReference type="EMBL" id="LR899010">
    <property type="protein sequence ID" value="CAD7083252.1"/>
    <property type="molecule type" value="Genomic_DNA"/>
</dbReference>
<evidence type="ECO:0000256" key="2">
    <source>
        <dbReference type="ARBA" id="ARBA00007104"/>
    </source>
</evidence>